<name>A0A8H3KQT6_9GLOM</name>
<dbReference type="Gene3D" id="3.30.420.40">
    <property type="match status" value="2"/>
</dbReference>
<gene>
    <name evidence="3" type="ORF">RCL2_000069000</name>
</gene>
<dbReference type="InterPro" id="IPR013126">
    <property type="entry name" value="Hsp_70_fam"/>
</dbReference>
<dbReference type="GO" id="GO:0140662">
    <property type="term" value="F:ATP-dependent protein folding chaperone"/>
    <property type="evidence" value="ECO:0007669"/>
    <property type="project" value="InterPro"/>
</dbReference>
<keyword evidence="1" id="KW-0547">Nucleotide-binding</keyword>
<keyword evidence="3" id="KW-0346">Stress response</keyword>
<evidence type="ECO:0000256" key="1">
    <source>
        <dbReference type="ARBA" id="ARBA00022741"/>
    </source>
</evidence>
<dbReference type="OrthoDB" id="2441696at2759"/>
<dbReference type="AlphaFoldDB" id="A0A8H3KQT6"/>
<evidence type="ECO:0000313" key="4">
    <source>
        <dbReference type="Proteomes" id="UP000615446"/>
    </source>
</evidence>
<dbReference type="SUPFAM" id="SSF53067">
    <property type="entry name" value="Actin-like ATPase domain"/>
    <property type="match status" value="1"/>
</dbReference>
<dbReference type="EMBL" id="BLAL01000005">
    <property type="protein sequence ID" value="GES73149.1"/>
    <property type="molecule type" value="Genomic_DNA"/>
</dbReference>
<dbReference type="Pfam" id="PF00012">
    <property type="entry name" value="HSP70"/>
    <property type="match status" value="1"/>
</dbReference>
<keyword evidence="2" id="KW-0067">ATP-binding</keyword>
<evidence type="ECO:0000256" key="2">
    <source>
        <dbReference type="ARBA" id="ARBA00022840"/>
    </source>
</evidence>
<comment type="caution">
    <text evidence="3">The sequence shown here is derived from an EMBL/GenBank/DDBJ whole genome shotgun (WGS) entry which is preliminary data.</text>
</comment>
<proteinExistence type="predicted"/>
<sequence>MEVIEKVLRDAKIDKSLINEIILISYSLYIPNIQRILSEFFNGKELNKSINPNEAAAYGAAIQAAILSDDTSKKTQDLLLIDTIPSSFSIETLP</sequence>
<dbReference type="GO" id="GO:0005524">
    <property type="term" value="F:ATP binding"/>
    <property type="evidence" value="ECO:0007669"/>
    <property type="project" value="UniProtKB-KW"/>
</dbReference>
<reference evidence="3" key="1">
    <citation type="submission" date="2019-10" db="EMBL/GenBank/DDBJ databases">
        <title>Conservation and host-specific expression of non-tandemly repeated heterogenous ribosome RNA gene in arbuscular mycorrhizal fungi.</title>
        <authorList>
            <person name="Maeda T."/>
            <person name="Kobayashi Y."/>
            <person name="Nakagawa T."/>
            <person name="Ezawa T."/>
            <person name="Yamaguchi K."/>
            <person name="Bino T."/>
            <person name="Nishimoto Y."/>
            <person name="Shigenobu S."/>
            <person name="Kawaguchi M."/>
        </authorList>
    </citation>
    <scope>NUCLEOTIDE SEQUENCE</scope>
    <source>
        <strain evidence="3">HR1</strain>
    </source>
</reference>
<dbReference type="PANTHER" id="PTHR19375">
    <property type="entry name" value="HEAT SHOCK PROTEIN 70KDA"/>
    <property type="match status" value="1"/>
</dbReference>
<accession>A0A8H3KQT6</accession>
<evidence type="ECO:0000313" key="3">
    <source>
        <dbReference type="EMBL" id="GES73149.1"/>
    </source>
</evidence>
<protein>
    <submittedName>
        <fullName evidence="3">70 kDa heat shock protein 3</fullName>
    </submittedName>
</protein>
<organism evidence="3 4">
    <name type="scientific">Rhizophagus clarus</name>
    <dbReference type="NCBI Taxonomy" id="94130"/>
    <lineage>
        <taxon>Eukaryota</taxon>
        <taxon>Fungi</taxon>
        <taxon>Fungi incertae sedis</taxon>
        <taxon>Mucoromycota</taxon>
        <taxon>Glomeromycotina</taxon>
        <taxon>Glomeromycetes</taxon>
        <taxon>Glomerales</taxon>
        <taxon>Glomeraceae</taxon>
        <taxon>Rhizophagus</taxon>
    </lineage>
</organism>
<dbReference type="PRINTS" id="PR00301">
    <property type="entry name" value="HEATSHOCK70"/>
</dbReference>
<dbReference type="Proteomes" id="UP000615446">
    <property type="component" value="Unassembled WGS sequence"/>
</dbReference>
<dbReference type="InterPro" id="IPR043129">
    <property type="entry name" value="ATPase_NBD"/>
</dbReference>